<dbReference type="eggNOG" id="ENOG5033Y5W">
    <property type="taxonomic scope" value="Bacteria"/>
</dbReference>
<dbReference type="Pfam" id="PF13505">
    <property type="entry name" value="OMP_b-brl"/>
    <property type="match status" value="1"/>
</dbReference>
<gene>
    <name evidence="4" type="ORF">OM33_18865</name>
</gene>
<accession>A0A0A7EM60</accession>
<keyword evidence="5" id="KW-1185">Reference proteome</keyword>
<dbReference type="HOGENOM" id="CLU_1293411_0_0_6"/>
<dbReference type="SUPFAM" id="SSF56925">
    <property type="entry name" value="OMPA-like"/>
    <property type="match status" value="1"/>
</dbReference>
<reference evidence="4 5" key="1">
    <citation type="submission" date="2014-11" db="EMBL/GenBank/DDBJ databases">
        <title>Complete Genome Sequence of Pseudoalteromonas sp. Strain OCN003 Isolated from Kaneohe Bay, Oahu, Hawaii.</title>
        <authorList>
            <person name="Beurmann S."/>
            <person name="Videau P."/>
            <person name="Ushijima B."/>
            <person name="Smith A.M."/>
            <person name="Aeby G.S."/>
            <person name="Callahan S.M."/>
            <person name="Belcaid M."/>
        </authorList>
    </citation>
    <scope>NUCLEOTIDE SEQUENCE [LARGE SCALE GENOMIC DNA]</scope>
    <source>
        <strain evidence="4 5">OCN003</strain>
    </source>
</reference>
<dbReference type="Proteomes" id="UP000030341">
    <property type="component" value="Chromosome 2"/>
</dbReference>
<feature type="domain" description="Outer membrane protein beta-barrel" evidence="3">
    <location>
        <begin position="11"/>
        <end position="213"/>
    </location>
</feature>
<organism evidence="4 5">
    <name type="scientific">Pseudoalteromonas piratica</name>
    <dbReference type="NCBI Taxonomy" id="1348114"/>
    <lineage>
        <taxon>Bacteria</taxon>
        <taxon>Pseudomonadati</taxon>
        <taxon>Pseudomonadota</taxon>
        <taxon>Gammaproteobacteria</taxon>
        <taxon>Alteromonadales</taxon>
        <taxon>Pseudoalteromonadaceae</taxon>
        <taxon>Pseudoalteromonas</taxon>
    </lineage>
</organism>
<feature type="chain" id="PRO_5002039263" description="Outer membrane protein beta-barrel domain-containing protein" evidence="2">
    <location>
        <begin position="22"/>
        <end position="213"/>
    </location>
</feature>
<dbReference type="Gene3D" id="2.40.160.20">
    <property type="match status" value="1"/>
</dbReference>
<evidence type="ECO:0000313" key="4">
    <source>
        <dbReference type="EMBL" id="AIY67131.1"/>
    </source>
</evidence>
<name>A0A0A7EM60_9GAMM</name>
<feature type="signal peptide" evidence="2">
    <location>
        <begin position="1"/>
        <end position="21"/>
    </location>
</feature>
<dbReference type="EMBL" id="CP009889">
    <property type="protein sequence ID" value="AIY67131.1"/>
    <property type="molecule type" value="Genomic_DNA"/>
</dbReference>
<dbReference type="InterPro" id="IPR011250">
    <property type="entry name" value="OMP/PagP_B-barrel"/>
</dbReference>
<keyword evidence="1 2" id="KW-0732">Signal</keyword>
<proteinExistence type="predicted"/>
<dbReference type="AlphaFoldDB" id="A0A0A7EM60"/>
<dbReference type="InterPro" id="IPR027385">
    <property type="entry name" value="Beta-barrel_OMP"/>
</dbReference>
<dbReference type="RefSeq" id="WP_040135928.1">
    <property type="nucleotide sequence ID" value="NZ_CP009889.1"/>
</dbReference>
<dbReference type="OrthoDB" id="5735897at2"/>
<dbReference type="KEGG" id="pseo:OM33_18865"/>
<evidence type="ECO:0000256" key="2">
    <source>
        <dbReference type="SAM" id="SignalP"/>
    </source>
</evidence>
<sequence length="213" mass="23283">MKSASLFVIPLIALFSLNTQAKDKNQFAYYGVNAKYHKYSDLNFTPDISSAELAPLTLTETLQSPGLRLFAGYQLNRYLAIEGGITKFGKADFSVSEKTKNADGKYITTKLHTGAFKTLGADLMLVATYPFSNTFFVKGVVGVQGWDNSFSYLIEENDSYNLNKKDEQGASLKTGLGVGFGISKSMALTIDFENTKIAGVNTNSLGVNCLLRF</sequence>
<evidence type="ECO:0000313" key="5">
    <source>
        <dbReference type="Proteomes" id="UP000030341"/>
    </source>
</evidence>
<evidence type="ECO:0000259" key="3">
    <source>
        <dbReference type="Pfam" id="PF13505"/>
    </source>
</evidence>
<protein>
    <recommendedName>
        <fullName evidence="3">Outer membrane protein beta-barrel domain-containing protein</fullName>
    </recommendedName>
</protein>
<evidence type="ECO:0000256" key="1">
    <source>
        <dbReference type="ARBA" id="ARBA00022729"/>
    </source>
</evidence>